<dbReference type="Gene3D" id="3.30.1240.10">
    <property type="match status" value="1"/>
</dbReference>
<proteinExistence type="predicted"/>
<name>A0A916QIY8_9LACO</name>
<dbReference type="InterPro" id="IPR036412">
    <property type="entry name" value="HAD-like_sf"/>
</dbReference>
<dbReference type="Proteomes" id="UP000677218">
    <property type="component" value="Unassembled WGS sequence"/>
</dbReference>
<sequence length="264" mass="29243">MIKLIAVDMDGTWLRDDKSYDHALFLKEYKIMQEQGVVFVPASGNQYANLQTRFPEVIDQIYYVADNGALIAKGNEVLHVEELPAVLTAQLKKLTFESEYPSVASCENSAYTLTRSGKAYFDEQHKYFEKVKMVDSWDDINDRFIKFTLSVNPQLQSEMLPVLSKQYPDIGFMRGGSDAIDMGQPGLNKASGLAYLGQKLGIKPEEMVAFGDGGNDIGMFEYCGLSFATADALDEAKEAATEVIGSSNDSAVQNKILELLANNK</sequence>
<accession>A0A916QIY8</accession>
<dbReference type="SUPFAM" id="SSF56784">
    <property type="entry name" value="HAD-like"/>
    <property type="match status" value="1"/>
</dbReference>
<evidence type="ECO:0000313" key="1">
    <source>
        <dbReference type="EMBL" id="GFZ27037.1"/>
    </source>
</evidence>
<dbReference type="InterPro" id="IPR006379">
    <property type="entry name" value="HAD-SF_hydro_IIB"/>
</dbReference>
<dbReference type="GO" id="GO:0016791">
    <property type="term" value="F:phosphatase activity"/>
    <property type="evidence" value="ECO:0007669"/>
    <property type="project" value="TreeGrafter"/>
</dbReference>
<dbReference type="InterPro" id="IPR023214">
    <property type="entry name" value="HAD_sf"/>
</dbReference>
<dbReference type="AlphaFoldDB" id="A0A916QIY8"/>
<dbReference type="RefSeq" id="WP_212780731.1">
    <property type="nucleotide sequence ID" value="NZ_BMAY01000005.1"/>
</dbReference>
<dbReference type="Gene3D" id="3.40.50.1000">
    <property type="entry name" value="HAD superfamily/HAD-like"/>
    <property type="match status" value="1"/>
</dbReference>
<dbReference type="PANTHER" id="PTHR10000:SF53">
    <property type="entry name" value="5-AMINO-6-(5-PHOSPHO-D-RIBITYLAMINO)URACIL PHOSPHATASE YBJI-RELATED"/>
    <property type="match status" value="1"/>
</dbReference>
<dbReference type="EMBL" id="BMAY01000005">
    <property type="protein sequence ID" value="GFZ27037.1"/>
    <property type="molecule type" value="Genomic_DNA"/>
</dbReference>
<dbReference type="PANTHER" id="PTHR10000">
    <property type="entry name" value="PHOSPHOSERINE PHOSPHATASE"/>
    <property type="match status" value="1"/>
</dbReference>
<protein>
    <submittedName>
        <fullName evidence="1">Haloacid dehalogenase</fullName>
    </submittedName>
</protein>
<dbReference type="NCBIfam" id="TIGR01484">
    <property type="entry name" value="HAD-SF-IIB"/>
    <property type="match status" value="1"/>
</dbReference>
<comment type="caution">
    <text evidence="1">The sequence shown here is derived from an EMBL/GenBank/DDBJ whole genome shotgun (WGS) entry which is preliminary data.</text>
</comment>
<dbReference type="Pfam" id="PF08282">
    <property type="entry name" value="Hydrolase_3"/>
    <property type="match status" value="1"/>
</dbReference>
<dbReference type="GO" id="GO:0005829">
    <property type="term" value="C:cytosol"/>
    <property type="evidence" value="ECO:0007669"/>
    <property type="project" value="TreeGrafter"/>
</dbReference>
<reference evidence="1" key="1">
    <citation type="submission" date="2020-08" db="EMBL/GenBank/DDBJ databases">
        <title>Taxonomic study for Lactobacillus species isolated from hardwood bark.</title>
        <authorList>
            <person name="Tohno M."/>
            <person name="Tanizawa Y."/>
        </authorList>
    </citation>
    <scope>NUCLEOTIDE SEQUENCE</scope>
    <source>
        <strain evidence="1">B40</strain>
    </source>
</reference>
<keyword evidence="2" id="KW-1185">Reference proteome</keyword>
<dbReference type="GO" id="GO:0000287">
    <property type="term" value="F:magnesium ion binding"/>
    <property type="evidence" value="ECO:0007669"/>
    <property type="project" value="TreeGrafter"/>
</dbReference>
<gene>
    <name evidence="1" type="primary">cof_4</name>
    <name evidence="1" type="ORF">LCB40_09170</name>
</gene>
<dbReference type="SFLD" id="SFLDS00003">
    <property type="entry name" value="Haloacid_Dehalogenase"/>
    <property type="match status" value="1"/>
</dbReference>
<dbReference type="CDD" id="cd07518">
    <property type="entry name" value="HAD_YbiV-Like"/>
    <property type="match status" value="1"/>
</dbReference>
<organism evidence="1 2">
    <name type="scientific">Lactobacillus corticis</name>
    <dbReference type="NCBI Taxonomy" id="2201249"/>
    <lineage>
        <taxon>Bacteria</taxon>
        <taxon>Bacillati</taxon>
        <taxon>Bacillota</taxon>
        <taxon>Bacilli</taxon>
        <taxon>Lactobacillales</taxon>
        <taxon>Lactobacillaceae</taxon>
        <taxon>Lactobacillus</taxon>
    </lineage>
</organism>
<evidence type="ECO:0000313" key="2">
    <source>
        <dbReference type="Proteomes" id="UP000677218"/>
    </source>
</evidence>
<dbReference type="SFLD" id="SFLDG01140">
    <property type="entry name" value="C2.B:_Phosphomannomutase_and_P"/>
    <property type="match status" value="1"/>
</dbReference>